<protein>
    <submittedName>
        <fullName evidence="1">Uncharacterized protein</fullName>
    </submittedName>
</protein>
<organism evidence="1">
    <name type="scientific">Eiseniibacteriota bacterium</name>
    <dbReference type="NCBI Taxonomy" id="2212470"/>
    <lineage>
        <taxon>Bacteria</taxon>
        <taxon>Candidatus Eiseniibacteriota</taxon>
    </lineage>
</organism>
<evidence type="ECO:0000313" key="1">
    <source>
        <dbReference type="EMBL" id="HER42977.1"/>
    </source>
</evidence>
<dbReference type="AlphaFoldDB" id="A0A7V2F2N2"/>
<sequence>MLIASVPASVFAASVKKTVTAMEDGGYLITLKVTASDASIYALKLDDPKAAIVDVYAPKGWCIVTDGEEFLARTSGSPIKSGKTVEFILHSTTADVAYSWTVFGTMKQIGKPGSV</sequence>
<accession>A0A7V2F2N2</accession>
<proteinExistence type="predicted"/>
<dbReference type="Proteomes" id="UP000886069">
    <property type="component" value="Unassembled WGS sequence"/>
</dbReference>
<gene>
    <name evidence="1" type="ORF">ENO08_00775</name>
</gene>
<reference evidence="1" key="1">
    <citation type="journal article" date="2020" name="mSystems">
        <title>Genome- and Community-Level Interaction Insights into Carbon Utilization and Element Cycling Functions of Hydrothermarchaeota in Hydrothermal Sediment.</title>
        <authorList>
            <person name="Zhou Z."/>
            <person name="Liu Y."/>
            <person name="Xu W."/>
            <person name="Pan J."/>
            <person name="Luo Z.H."/>
            <person name="Li M."/>
        </authorList>
    </citation>
    <scope>NUCLEOTIDE SEQUENCE [LARGE SCALE GENOMIC DNA]</scope>
    <source>
        <strain evidence="1">SpSt-1233</strain>
    </source>
</reference>
<comment type="caution">
    <text evidence="1">The sequence shown here is derived from an EMBL/GenBank/DDBJ whole genome shotgun (WGS) entry which is preliminary data.</text>
</comment>
<name>A0A7V2F2N2_UNCEI</name>
<dbReference type="EMBL" id="DSEC01000057">
    <property type="protein sequence ID" value="HER42977.1"/>
    <property type="molecule type" value="Genomic_DNA"/>
</dbReference>